<evidence type="ECO:0000259" key="7">
    <source>
        <dbReference type="Pfam" id="PF23186"/>
    </source>
</evidence>
<keyword evidence="4" id="KW-0949">S-adenosyl-L-methionine</keyword>
<dbReference type="InterPro" id="IPR055487">
    <property type="entry name" value="DUF7059"/>
</dbReference>
<accession>A0A1X6WSZ7</accession>
<dbReference type="OrthoDB" id="129465at2"/>
<evidence type="ECO:0000259" key="6">
    <source>
        <dbReference type="Pfam" id="PF05175"/>
    </source>
</evidence>
<dbReference type="GO" id="GO:0008170">
    <property type="term" value="F:N-methyltransferase activity"/>
    <property type="evidence" value="ECO:0007669"/>
    <property type="project" value="UniProtKB-ARBA"/>
</dbReference>
<feature type="domain" description="Methyltransferase small" evidence="6">
    <location>
        <begin position="155"/>
        <end position="242"/>
    </location>
</feature>
<dbReference type="AlphaFoldDB" id="A0A1X6WSZ7"/>
<dbReference type="RefSeq" id="WP_087101740.1">
    <property type="nucleotide sequence ID" value="NZ_FWFG01000010.1"/>
</dbReference>
<sequence>MPAAAPCAPPRVVPARIAALREDLERAEYTSERVEDLLGPMAAAALRREQAVPALRALADIDDPAARLFELFTLGHQLDARVLDAALPATGADGARELGIVALDGARVRALIDLAPYAAQDDLGAIRWWIASDLSELATGAPLHPEHVLGVGGASLTLASITPRERVGTALDMGCGCGIQALHASRHADRVVATDLSERAIAFATFTAALNGIDLDLRTGSLFEPVAGEEFDLIVSNPPFVITPRDAGIAEWTYRDGGRGGDELLADIARGLPAHLAPGGSAVMLANWEIAAASQVEGDDTAADASDGEDWTAHPRCWFEQTGLDVWVIQRAREAPAQYAETWARDGGVTDRDEAWPAMLSAWLDDFASRDVAGIGFGYVLAHRPVTPGSEAPRTAPLLDLEEVATTGSGSLGAHLARAFAARRALAALDDEALLEHRAVRAADVIERRHLTPGAWDPMLIELVQGAGLGRIVRADQLLAATVGACDGELTLGQIIGAVCALTDTDPQDAAAGLVGELRRLIAGGMLDLAAPAPDGPGPGSDPAPGPVPAEGVPA</sequence>
<keyword evidence="2" id="KW-0489">Methyltransferase</keyword>
<dbReference type="GO" id="GO:0008276">
    <property type="term" value="F:protein methyltransferase activity"/>
    <property type="evidence" value="ECO:0007669"/>
    <property type="project" value="TreeGrafter"/>
</dbReference>
<dbReference type="InterPro" id="IPR029063">
    <property type="entry name" value="SAM-dependent_MTases_sf"/>
</dbReference>
<protein>
    <submittedName>
        <fullName evidence="8">Probable transferase</fullName>
    </submittedName>
</protein>
<dbReference type="Gene3D" id="3.40.50.150">
    <property type="entry name" value="Vaccinia Virus protein VP39"/>
    <property type="match status" value="1"/>
</dbReference>
<reference evidence="8 9" key="1">
    <citation type="submission" date="2017-02" db="EMBL/GenBank/DDBJ databases">
        <authorList>
            <person name="Peterson S.W."/>
        </authorList>
    </citation>
    <scope>NUCLEOTIDE SEQUENCE [LARGE SCALE GENOMIC DNA]</scope>
    <source>
        <strain evidence="8 9">CIP104813</strain>
    </source>
</reference>
<feature type="domain" description="DUF7059" evidence="7">
    <location>
        <begin position="26"/>
        <end position="110"/>
    </location>
</feature>
<dbReference type="GO" id="GO:0032259">
    <property type="term" value="P:methylation"/>
    <property type="evidence" value="ECO:0007669"/>
    <property type="project" value="UniProtKB-KW"/>
</dbReference>
<dbReference type="SUPFAM" id="SSF53335">
    <property type="entry name" value="S-adenosyl-L-methionine-dependent methyltransferases"/>
    <property type="match status" value="1"/>
</dbReference>
<evidence type="ECO:0000256" key="4">
    <source>
        <dbReference type="ARBA" id="ARBA00022691"/>
    </source>
</evidence>
<dbReference type="PROSITE" id="PS00092">
    <property type="entry name" value="N6_MTASE"/>
    <property type="match status" value="1"/>
</dbReference>
<dbReference type="Pfam" id="PF05175">
    <property type="entry name" value="MTS"/>
    <property type="match status" value="1"/>
</dbReference>
<feature type="compositionally biased region" description="Pro residues" evidence="5">
    <location>
        <begin position="534"/>
        <end position="548"/>
    </location>
</feature>
<proteinExistence type="inferred from homology"/>
<evidence type="ECO:0000256" key="3">
    <source>
        <dbReference type="ARBA" id="ARBA00022679"/>
    </source>
</evidence>
<dbReference type="Pfam" id="PF23186">
    <property type="entry name" value="DUF7059"/>
    <property type="match status" value="1"/>
</dbReference>
<keyword evidence="3 8" id="KW-0808">Transferase</keyword>
<evidence type="ECO:0000313" key="9">
    <source>
        <dbReference type="Proteomes" id="UP000195981"/>
    </source>
</evidence>
<dbReference type="PANTHER" id="PTHR45875:SF1">
    <property type="entry name" value="METHYLTRANSFERASE N6AMT1"/>
    <property type="match status" value="1"/>
</dbReference>
<dbReference type="GO" id="GO:0003676">
    <property type="term" value="F:nucleic acid binding"/>
    <property type="evidence" value="ECO:0007669"/>
    <property type="project" value="InterPro"/>
</dbReference>
<evidence type="ECO:0000256" key="1">
    <source>
        <dbReference type="ARBA" id="ARBA00006149"/>
    </source>
</evidence>
<feature type="region of interest" description="Disordered" evidence="5">
    <location>
        <begin position="529"/>
        <end position="555"/>
    </location>
</feature>
<evidence type="ECO:0000313" key="8">
    <source>
        <dbReference type="EMBL" id="SLM87982.1"/>
    </source>
</evidence>
<dbReference type="GO" id="GO:0035657">
    <property type="term" value="C:eRF1 methyltransferase complex"/>
    <property type="evidence" value="ECO:0007669"/>
    <property type="project" value="TreeGrafter"/>
</dbReference>
<dbReference type="Proteomes" id="UP000195981">
    <property type="component" value="Unassembled WGS sequence"/>
</dbReference>
<dbReference type="GO" id="GO:0008757">
    <property type="term" value="F:S-adenosylmethionine-dependent methyltransferase activity"/>
    <property type="evidence" value="ECO:0007669"/>
    <property type="project" value="TreeGrafter"/>
</dbReference>
<evidence type="ECO:0000256" key="5">
    <source>
        <dbReference type="SAM" id="MobiDB-lite"/>
    </source>
</evidence>
<name>A0A1X6WSZ7_9MICO</name>
<dbReference type="InterPro" id="IPR002052">
    <property type="entry name" value="DNA_methylase_N6_adenine_CS"/>
</dbReference>
<dbReference type="CDD" id="cd02440">
    <property type="entry name" value="AdoMet_MTases"/>
    <property type="match status" value="1"/>
</dbReference>
<keyword evidence="9" id="KW-1185">Reference proteome</keyword>
<evidence type="ECO:0000256" key="2">
    <source>
        <dbReference type="ARBA" id="ARBA00022603"/>
    </source>
</evidence>
<comment type="similarity">
    <text evidence="1">Belongs to the eukaryotic/archaeal PrmC-related family.</text>
</comment>
<dbReference type="InterPro" id="IPR052190">
    <property type="entry name" value="Euk-Arch_PrmC-MTase"/>
</dbReference>
<organism evidence="8 9">
    <name type="scientific">Brachybacterium nesterenkovii</name>
    <dbReference type="NCBI Taxonomy" id="47847"/>
    <lineage>
        <taxon>Bacteria</taxon>
        <taxon>Bacillati</taxon>
        <taxon>Actinomycetota</taxon>
        <taxon>Actinomycetes</taxon>
        <taxon>Micrococcales</taxon>
        <taxon>Dermabacteraceae</taxon>
        <taxon>Brachybacterium</taxon>
    </lineage>
</organism>
<dbReference type="InterPro" id="IPR007848">
    <property type="entry name" value="Small_mtfrase_dom"/>
</dbReference>
<dbReference type="PANTHER" id="PTHR45875">
    <property type="entry name" value="METHYLTRANSFERASE N6AMT1"/>
    <property type="match status" value="1"/>
</dbReference>
<dbReference type="EMBL" id="FWFG01000010">
    <property type="protein sequence ID" value="SLM87982.1"/>
    <property type="molecule type" value="Genomic_DNA"/>
</dbReference>
<gene>
    <name evidence="8" type="ORF">FM110_00795</name>
</gene>